<dbReference type="Pfam" id="PF03227">
    <property type="entry name" value="GILT"/>
    <property type="match status" value="1"/>
</dbReference>
<organism evidence="4 5">
    <name type="scientific">Anopheles merus</name>
    <name type="common">Mosquito</name>
    <dbReference type="NCBI Taxonomy" id="30066"/>
    <lineage>
        <taxon>Eukaryota</taxon>
        <taxon>Metazoa</taxon>
        <taxon>Ecdysozoa</taxon>
        <taxon>Arthropoda</taxon>
        <taxon>Hexapoda</taxon>
        <taxon>Insecta</taxon>
        <taxon>Pterygota</taxon>
        <taxon>Neoptera</taxon>
        <taxon>Endopterygota</taxon>
        <taxon>Diptera</taxon>
        <taxon>Nematocera</taxon>
        <taxon>Culicoidea</taxon>
        <taxon>Culicidae</taxon>
        <taxon>Anophelinae</taxon>
        <taxon>Anopheles</taxon>
    </lineage>
</organism>
<evidence type="ECO:0008006" key="6">
    <source>
        <dbReference type="Google" id="ProtNLM"/>
    </source>
</evidence>
<evidence type="ECO:0000256" key="2">
    <source>
        <dbReference type="ARBA" id="ARBA00023180"/>
    </source>
</evidence>
<dbReference type="STRING" id="30066.A0A182UQY7"/>
<feature type="chain" id="PRO_5008138605" description="Gamma-interferon inducible lysosomal thiol reductase" evidence="3">
    <location>
        <begin position="21"/>
        <end position="248"/>
    </location>
</feature>
<evidence type="ECO:0000313" key="4">
    <source>
        <dbReference type="EnsemblMetazoa" id="AMEM002106-PA"/>
    </source>
</evidence>
<dbReference type="GO" id="GO:0016671">
    <property type="term" value="F:oxidoreductase activity, acting on a sulfur group of donors, disulfide as acceptor"/>
    <property type="evidence" value="ECO:0007669"/>
    <property type="project" value="InterPro"/>
</dbReference>
<keyword evidence="5" id="KW-1185">Reference proteome</keyword>
<evidence type="ECO:0000313" key="5">
    <source>
        <dbReference type="Proteomes" id="UP000075903"/>
    </source>
</evidence>
<dbReference type="PANTHER" id="PTHR13234:SF68">
    <property type="entry name" value="GH19763P"/>
    <property type="match status" value="1"/>
</dbReference>
<dbReference type="VEuPathDB" id="VectorBase:AMEM002106"/>
<name>A0A182UQY7_ANOME</name>
<comment type="similarity">
    <text evidence="1">Belongs to the GILT family.</text>
</comment>
<dbReference type="Proteomes" id="UP000075903">
    <property type="component" value="Unassembled WGS sequence"/>
</dbReference>
<dbReference type="VEuPathDB" id="VectorBase:AMEM21_009549"/>
<dbReference type="PANTHER" id="PTHR13234">
    <property type="entry name" value="GAMMA-INTERFERON INDUCIBLE LYSOSOMAL THIOL REDUCTASE GILT"/>
    <property type="match status" value="1"/>
</dbReference>
<proteinExistence type="inferred from homology"/>
<keyword evidence="3" id="KW-0732">Signal</keyword>
<keyword evidence="2" id="KW-0325">Glycoprotein</keyword>
<feature type="signal peptide" evidence="3">
    <location>
        <begin position="1"/>
        <end position="20"/>
    </location>
</feature>
<protein>
    <recommendedName>
        <fullName evidence="6">Gamma-interferon inducible lysosomal thiol reductase</fullName>
    </recommendedName>
</protein>
<dbReference type="EnsemblMetazoa" id="AMEM002106-RA">
    <property type="protein sequence ID" value="AMEM002106-PA"/>
    <property type="gene ID" value="AMEM002106"/>
</dbReference>
<accession>A0A182UQY7</accession>
<evidence type="ECO:0000256" key="3">
    <source>
        <dbReference type="SAM" id="SignalP"/>
    </source>
</evidence>
<sequence length="248" mass="27330">MKRSLAAVLIFAAFAANVQAVTVDVYYAHLCPDSVRWVQNQLLTLNPTLLNAITLDFIPFGKAQSVNNGQSFICQHGPAECEGNRVQSCVLNLLPTQQAQVNYVGCQMSFTADPRGWECAFRSGVNLNAAEQCVEGTQGTTLQLEAERRTQLISPAFIPTIVFNGQFDQGLQDRSLTDFAGIICELAGLTGEQLENTGVHRGGYEGTERLFETENGYGELVDTLQLLLMSAKEKVLDHHYPNFPERLQ</sequence>
<dbReference type="InterPro" id="IPR004911">
    <property type="entry name" value="Interferon-induced_GILT"/>
</dbReference>
<dbReference type="AlphaFoldDB" id="A0A182UQY7"/>
<reference evidence="4" key="1">
    <citation type="submission" date="2020-05" db="UniProtKB">
        <authorList>
            <consortium name="EnsemblMetazoa"/>
        </authorList>
    </citation>
    <scope>IDENTIFICATION</scope>
    <source>
        <strain evidence="4">MAF</strain>
    </source>
</reference>
<evidence type="ECO:0000256" key="1">
    <source>
        <dbReference type="ARBA" id="ARBA00005679"/>
    </source>
</evidence>